<protein>
    <recommendedName>
        <fullName evidence="1">AB hydrolase-1 domain-containing protein</fullName>
    </recommendedName>
</protein>
<keyword evidence="3" id="KW-1185">Reference proteome</keyword>
<dbReference type="InterPro" id="IPR000073">
    <property type="entry name" value="AB_hydrolase_1"/>
</dbReference>
<dbReference type="InterPro" id="IPR052897">
    <property type="entry name" value="Sec-Metab_Biosynth_Hydrolase"/>
</dbReference>
<organism evidence="2 3">
    <name type="scientific">Lentithecium fluviatile CBS 122367</name>
    <dbReference type="NCBI Taxonomy" id="1168545"/>
    <lineage>
        <taxon>Eukaryota</taxon>
        <taxon>Fungi</taxon>
        <taxon>Dikarya</taxon>
        <taxon>Ascomycota</taxon>
        <taxon>Pezizomycotina</taxon>
        <taxon>Dothideomycetes</taxon>
        <taxon>Pleosporomycetidae</taxon>
        <taxon>Pleosporales</taxon>
        <taxon>Massarineae</taxon>
        <taxon>Lentitheciaceae</taxon>
        <taxon>Lentithecium</taxon>
    </lineage>
</organism>
<dbReference type="AlphaFoldDB" id="A0A6G1J9K5"/>
<sequence>MSGTLPTIVLIHGACHTPANYQTFVDSLKATGFSSERAEAGKRILMVMHSYGGMVGRDALTDELFRSTRASTGRSGGVIHLLYLSAYILQPGTTVIDIAKASGFFPFWPQFVSNIDNGSCFPIDPTAMFLGDAKFSDVEAALPHLVRSPLSAFIALSEGECWKTLPVTYVRTSNNGSVPPRYQEIMIERAEEEGVVILKMDYNTCYNSRENNSL</sequence>
<dbReference type="Gene3D" id="3.40.50.1820">
    <property type="entry name" value="alpha/beta hydrolase"/>
    <property type="match status" value="1"/>
</dbReference>
<feature type="domain" description="AB hydrolase-1" evidence="1">
    <location>
        <begin position="25"/>
        <end position="197"/>
    </location>
</feature>
<dbReference type="PANTHER" id="PTHR37017:SF10">
    <property type="entry name" value="AB HYDROLASE-1 DOMAIN-CONTAINING PROTEIN"/>
    <property type="match status" value="1"/>
</dbReference>
<dbReference type="InterPro" id="IPR029058">
    <property type="entry name" value="AB_hydrolase_fold"/>
</dbReference>
<evidence type="ECO:0000313" key="3">
    <source>
        <dbReference type="Proteomes" id="UP000799291"/>
    </source>
</evidence>
<reference evidence="2" key="1">
    <citation type="journal article" date="2020" name="Stud. Mycol.">
        <title>101 Dothideomycetes genomes: a test case for predicting lifestyles and emergence of pathogens.</title>
        <authorList>
            <person name="Haridas S."/>
            <person name="Albert R."/>
            <person name="Binder M."/>
            <person name="Bloem J."/>
            <person name="Labutti K."/>
            <person name="Salamov A."/>
            <person name="Andreopoulos B."/>
            <person name="Baker S."/>
            <person name="Barry K."/>
            <person name="Bills G."/>
            <person name="Bluhm B."/>
            <person name="Cannon C."/>
            <person name="Castanera R."/>
            <person name="Culley D."/>
            <person name="Daum C."/>
            <person name="Ezra D."/>
            <person name="Gonzalez J."/>
            <person name="Henrissat B."/>
            <person name="Kuo A."/>
            <person name="Liang C."/>
            <person name="Lipzen A."/>
            <person name="Lutzoni F."/>
            <person name="Magnuson J."/>
            <person name="Mondo S."/>
            <person name="Nolan M."/>
            <person name="Ohm R."/>
            <person name="Pangilinan J."/>
            <person name="Park H.-J."/>
            <person name="Ramirez L."/>
            <person name="Alfaro M."/>
            <person name="Sun H."/>
            <person name="Tritt A."/>
            <person name="Yoshinaga Y."/>
            <person name="Zwiers L.-H."/>
            <person name="Turgeon B."/>
            <person name="Goodwin S."/>
            <person name="Spatafora J."/>
            <person name="Crous P."/>
            <person name="Grigoriev I."/>
        </authorList>
    </citation>
    <scope>NUCLEOTIDE SEQUENCE</scope>
    <source>
        <strain evidence="2">CBS 122367</strain>
    </source>
</reference>
<dbReference type="SUPFAM" id="SSF53474">
    <property type="entry name" value="alpha/beta-Hydrolases"/>
    <property type="match status" value="1"/>
</dbReference>
<evidence type="ECO:0000259" key="1">
    <source>
        <dbReference type="Pfam" id="PF12697"/>
    </source>
</evidence>
<gene>
    <name evidence="2" type="ORF">K458DRAFT_441054</name>
</gene>
<proteinExistence type="predicted"/>
<name>A0A6G1J9K5_9PLEO</name>
<dbReference type="OrthoDB" id="1263307at2759"/>
<dbReference type="PANTHER" id="PTHR37017">
    <property type="entry name" value="AB HYDROLASE-1 DOMAIN-CONTAINING PROTEIN-RELATED"/>
    <property type="match status" value="1"/>
</dbReference>
<evidence type="ECO:0000313" key="2">
    <source>
        <dbReference type="EMBL" id="KAF2687202.1"/>
    </source>
</evidence>
<dbReference type="Proteomes" id="UP000799291">
    <property type="component" value="Unassembled WGS sequence"/>
</dbReference>
<dbReference type="EMBL" id="MU005575">
    <property type="protein sequence ID" value="KAF2687202.1"/>
    <property type="molecule type" value="Genomic_DNA"/>
</dbReference>
<accession>A0A6G1J9K5</accession>
<dbReference type="Pfam" id="PF12697">
    <property type="entry name" value="Abhydrolase_6"/>
    <property type="match status" value="1"/>
</dbReference>